<comment type="similarity">
    <text evidence="1">Belongs to the peptidase M43B family.</text>
</comment>
<evidence type="ECO:0000256" key="2">
    <source>
        <dbReference type="ARBA" id="ARBA00022670"/>
    </source>
</evidence>
<accession>A0A0N0Y060</accession>
<keyword evidence="4" id="KW-0732">Signal</keyword>
<evidence type="ECO:0000313" key="11">
    <source>
        <dbReference type="Proteomes" id="UP000037982"/>
    </source>
</evidence>
<dbReference type="InterPro" id="IPR008754">
    <property type="entry name" value="Peptidase_M43"/>
</dbReference>
<proteinExistence type="inferred from homology"/>
<sequence>MSENDAAAAPPRRGCGTMPVHHLLMAENPEYAANRVQIENQAFAYETGAEAMARVGVTRIPVVVHVVFNTAAQNIGKDQVVSQIKVLTQDFRAQNPDIERVPPVWKPLVADSRIEFHLATQDPQGKPTDGITRTQTGTTKFNLRTNAVKDSSRGGHDAWPADRYLNLWVCPRIFDPGDPDEVLGYAQFPGGPAATDGVVIGHQFFGTTGTASAPFNGGRTATHEVGHWLNLLHIWGDDDGGCNGSDLVADTPNSGAPNFQTPAFPRLSCRNGPDGDMFVNYMDYTDDKAMFMFTKGQVARMAATLDSARSSFNGA</sequence>
<evidence type="ECO:0000256" key="1">
    <source>
        <dbReference type="ARBA" id="ARBA00008721"/>
    </source>
</evidence>
<evidence type="ECO:0000256" key="8">
    <source>
        <dbReference type="ARBA" id="ARBA00023157"/>
    </source>
</evidence>
<keyword evidence="11" id="KW-1185">Reference proteome</keyword>
<dbReference type="Pfam" id="PF05572">
    <property type="entry name" value="Peptidase_M43"/>
    <property type="match status" value="1"/>
</dbReference>
<reference evidence="11" key="1">
    <citation type="submission" date="2015-07" db="EMBL/GenBank/DDBJ databases">
        <authorList>
            <person name="Ju K.-S."/>
            <person name="Doroghazi J.R."/>
            <person name="Metcalf W.W."/>
        </authorList>
    </citation>
    <scope>NUCLEOTIDE SEQUENCE [LARGE SCALE GENOMIC DNA]</scope>
    <source>
        <strain evidence="11">NRRL ISP-5002</strain>
    </source>
</reference>
<keyword evidence="7" id="KW-0482">Metalloprotease</keyword>
<dbReference type="Proteomes" id="UP000037982">
    <property type="component" value="Unassembled WGS sequence"/>
</dbReference>
<dbReference type="SUPFAM" id="SSF55486">
    <property type="entry name" value="Metalloproteases ('zincins'), catalytic domain"/>
    <property type="match status" value="1"/>
</dbReference>
<dbReference type="InterPro" id="IPR024079">
    <property type="entry name" value="MetalloPept_cat_dom_sf"/>
</dbReference>
<dbReference type="Gene3D" id="3.40.390.10">
    <property type="entry name" value="Collagenase (Catalytic Domain)"/>
    <property type="match status" value="1"/>
</dbReference>
<dbReference type="PANTHER" id="PTHR47466">
    <property type="match status" value="1"/>
</dbReference>
<evidence type="ECO:0000259" key="9">
    <source>
        <dbReference type="Pfam" id="PF05572"/>
    </source>
</evidence>
<evidence type="ECO:0000256" key="5">
    <source>
        <dbReference type="ARBA" id="ARBA00022801"/>
    </source>
</evidence>
<dbReference type="GO" id="GO:0006508">
    <property type="term" value="P:proteolysis"/>
    <property type="evidence" value="ECO:0007669"/>
    <property type="project" value="UniProtKB-KW"/>
</dbReference>
<dbReference type="PANTHER" id="PTHR47466:SF1">
    <property type="entry name" value="METALLOPROTEASE MEP1 (AFU_ORTHOLOGUE AFUA_1G07730)-RELATED"/>
    <property type="match status" value="1"/>
</dbReference>
<protein>
    <submittedName>
        <fullName evidence="10">Ulilysin</fullName>
    </submittedName>
</protein>
<feature type="domain" description="Peptidase M43 pregnancy-associated plasma-A" evidence="9">
    <location>
        <begin position="156"/>
        <end position="306"/>
    </location>
</feature>
<evidence type="ECO:0000256" key="4">
    <source>
        <dbReference type="ARBA" id="ARBA00022729"/>
    </source>
</evidence>
<keyword evidence="8" id="KW-1015">Disulfide bond</keyword>
<dbReference type="GO" id="GO:0008237">
    <property type="term" value="F:metallopeptidase activity"/>
    <property type="evidence" value="ECO:0007669"/>
    <property type="project" value="UniProtKB-KW"/>
</dbReference>
<keyword evidence="6" id="KW-0862">Zinc</keyword>
<comment type="caution">
    <text evidence="10">The sequence shown here is derived from an EMBL/GenBank/DDBJ whole genome shotgun (WGS) entry which is preliminary data.</text>
</comment>
<evidence type="ECO:0000256" key="7">
    <source>
        <dbReference type="ARBA" id="ARBA00023049"/>
    </source>
</evidence>
<keyword evidence="2" id="KW-0645">Protease</keyword>
<name>A0A0N0Y060_9ACTN</name>
<evidence type="ECO:0000256" key="6">
    <source>
        <dbReference type="ARBA" id="ARBA00022833"/>
    </source>
</evidence>
<evidence type="ECO:0000313" key="10">
    <source>
        <dbReference type="EMBL" id="KPC64607.1"/>
    </source>
</evidence>
<dbReference type="EMBL" id="LGKG01000079">
    <property type="protein sequence ID" value="KPC64607.1"/>
    <property type="molecule type" value="Genomic_DNA"/>
</dbReference>
<dbReference type="GO" id="GO:0046872">
    <property type="term" value="F:metal ion binding"/>
    <property type="evidence" value="ECO:0007669"/>
    <property type="project" value="UniProtKB-KW"/>
</dbReference>
<organism evidence="10 11">
    <name type="scientific">Streptomyces chattanoogensis</name>
    <dbReference type="NCBI Taxonomy" id="66876"/>
    <lineage>
        <taxon>Bacteria</taxon>
        <taxon>Bacillati</taxon>
        <taxon>Actinomycetota</taxon>
        <taxon>Actinomycetes</taxon>
        <taxon>Kitasatosporales</taxon>
        <taxon>Streptomycetaceae</taxon>
        <taxon>Streptomyces</taxon>
    </lineage>
</organism>
<dbReference type="CDD" id="cd04275">
    <property type="entry name" value="ZnMc_pappalysin_like"/>
    <property type="match status" value="1"/>
</dbReference>
<dbReference type="PATRIC" id="fig|66876.3.peg.2246"/>
<gene>
    <name evidence="10" type="ORF">ADL29_10375</name>
</gene>
<evidence type="ECO:0000256" key="3">
    <source>
        <dbReference type="ARBA" id="ARBA00022723"/>
    </source>
</evidence>
<keyword evidence="3" id="KW-0479">Metal-binding</keyword>
<dbReference type="AlphaFoldDB" id="A0A0N0Y060"/>
<keyword evidence="5" id="KW-0378">Hydrolase</keyword>